<dbReference type="OrthoDB" id="417078at2759"/>
<feature type="region of interest" description="Disordered" evidence="8">
    <location>
        <begin position="1"/>
        <end position="33"/>
    </location>
</feature>
<sequence>MSEEKNEEIPYDSDAPSTEDDSDDYIDEEESKVPAPVIKKGRRGTVMAAAVTVAADWAPPVYEKGDSEKAALIDAVSKNVLFSELAQAELDVIIGAMKKLEYTKGDDIIKQGEEGDLFYVVEDGACEIFVEGVGKVMDIGGFGSVRNFFGELALLYDAPRAATVTATGSVTAWGLDRVTFKKILQDQTQKQRSLYKTFLEQVPVLQPLSVYEKLTIADAMAPKTFPAGENIINEGDEGFEFYIVESGEVICTKNLDGKETEVSDPLGPGDYFGELSLINNENRAASVKAVKDTTCLTIDRKTFKRLLGPLESMLREHEELYSKYVEDAKTSS</sequence>
<dbReference type="Pfam" id="PF00027">
    <property type="entry name" value="cNMP_binding"/>
    <property type="match status" value="2"/>
</dbReference>
<dbReference type="GO" id="GO:0034236">
    <property type="term" value="F:protein kinase A catalytic subunit binding"/>
    <property type="evidence" value="ECO:0007669"/>
    <property type="project" value="TreeGrafter"/>
</dbReference>
<evidence type="ECO:0000256" key="6">
    <source>
        <dbReference type="ARBA" id="ARBA00023149"/>
    </source>
</evidence>
<evidence type="ECO:0000259" key="9">
    <source>
        <dbReference type="PROSITE" id="PS50042"/>
    </source>
</evidence>
<comment type="caution">
    <text evidence="10">The sequence shown here is derived from an EMBL/GenBank/DDBJ whole genome shotgun (WGS) entry which is preliminary data.</text>
</comment>
<dbReference type="AlphaFoldDB" id="A0A9W7BWB7"/>
<dbReference type="InterPro" id="IPR018490">
    <property type="entry name" value="cNMP-bd_dom_sf"/>
</dbReference>
<keyword evidence="2" id="KW-0597">Phosphoprotein</keyword>
<protein>
    <recommendedName>
        <fullName evidence="9">Cyclic nucleotide-binding domain-containing protein</fullName>
    </recommendedName>
</protein>
<keyword evidence="4" id="KW-0677">Repeat</keyword>
<dbReference type="InterPro" id="IPR050503">
    <property type="entry name" value="cAMP-dep_PK_reg_su-like"/>
</dbReference>
<feature type="binding site" evidence="7">
    <location>
        <position position="160"/>
    </location>
    <ligand>
        <name>3',5'-cyclic AMP</name>
        <dbReference type="ChEBI" id="CHEBI:58165"/>
        <label>1</label>
    </ligand>
</feature>
<dbReference type="GO" id="GO:0004862">
    <property type="term" value="F:cAMP-dependent protein kinase inhibitor activity"/>
    <property type="evidence" value="ECO:0007669"/>
    <property type="project" value="TreeGrafter"/>
</dbReference>
<evidence type="ECO:0000256" key="1">
    <source>
        <dbReference type="ARBA" id="ARBA00005753"/>
    </source>
</evidence>
<dbReference type="InterPro" id="IPR014710">
    <property type="entry name" value="RmlC-like_jellyroll"/>
</dbReference>
<dbReference type="GO" id="GO:0005952">
    <property type="term" value="C:cAMP-dependent protein kinase complex"/>
    <property type="evidence" value="ECO:0007669"/>
    <property type="project" value="InterPro"/>
</dbReference>
<proteinExistence type="inferred from homology"/>
<comment type="similarity">
    <text evidence="1">Belongs to the cAMP-dependent kinase regulatory chain family.</text>
</comment>
<evidence type="ECO:0000256" key="3">
    <source>
        <dbReference type="ARBA" id="ARBA00022566"/>
    </source>
</evidence>
<dbReference type="PANTHER" id="PTHR11635">
    <property type="entry name" value="CAMP-DEPENDENT PROTEIN KINASE REGULATORY CHAIN"/>
    <property type="match status" value="1"/>
</dbReference>
<feature type="domain" description="Cyclic nucleotide-binding" evidence="9">
    <location>
        <begin position="81"/>
        <end position="201"/>
    </location>
</feature>
<dbReference type="InterPro" id="IPR000595">
    <property type="entry name" value="cNMP-bd_dom"/>
</dbReference>
<evidence type="ECO:0000256" key="2">
    <source>
        <dbReference type="ARBA" id="ARBA00022553"/>
    </source>
</evidence>
<dbReference type="PANTHER" id="PTHR11635:SF152">
    <property type="entry name" value="CAMP-DEPENDENT PROTEIN KINASE TYPE I REGULATORY SUBUNIT-RELATED"/>
    <property type="match status" value="1"/>
</dbReference>
<keyword evidence="11" id="KW-1185">Reference proteome</keyword>
<evidence type="ECO:0000256" key="8">
    <source>
        <dbReference type="SAM" id="MobiDB-lite"/>
    </source>
</evidence>
<feature type="compositionally biased region" description="Acidic residues" evidence="8">
    <location>
        <begin position="1"/>
        <end position="30"/>
    </location>
</feature>
<dbReference type="InterPro" id="IPR018488">
    <property type="entry name" value="cNMP-bd_CS"/>
</dbReference>
<feature type="binding site" evidence="7">
    <location>
        <position position="151"/>
    </location>
    <ligand>
        <name>3',5'-cyclic AMP</name>
        <dbReference type="ChEBI" id="CHEBI:58165"/>
        <label>1</label>
    </ligand>
</feature>
<dbReference type="Gene3D" id="2.60.120.10">
    <property type="entry name" value="Jelly Rolls"/>
    <property type="match status" value="2"/>
</dbReference>
<name>A0A9W7BWB7_9STRA</name>
<organism evidence="10 11">
    <name type="scientific">Triparma strigata</name>
    <dbReference type="NCBI Taxonomy" id="1606541"/>
    <lineage>
        <taxon>Eukaryota</taxon>
        <taxon>Sar</taxon>
        <taxon>Stramenopiles</taxon>
        <taxon>Ochrophyta</taxon>
        <taxon>Bolidophyceae</taxon>
        <taxon>Parmales</taxon>
        <taxon>Triparmaceae</taxon>
        <taxon>Triparma</taxon>
    </lineage>
</organism>
<gene>
    <name evidence="10" type="ORF">TrST_g7374</name>
</gene>
<reference evidence="11" key="1">
    <citation type="journal article" date="2023" name="Commun. Biol.">
        <title>Genome analysis of Parmales, the sister group of diatoms, reveals the evolutionary specialization of diatoms from phago-mixotrophs to photoautotrophs.</title>
        <authorList>
            <person name="Ban H."/>
            <person name="Sato S."/>
            <person name="Yoshikawa S."/>
            <person name="Yamada K."/>
            <person name="Nakamura Y."/>
            <person name="Ichinomiya M."/>
            <person name="Sato N."/>
            <person name="Blanc-Mathieu R."/>
            <person name="Endo H."/>
            <person name="Kuwata A."/>
            <person name="Ogata H."/>
        </authorList>
    </citation>
    <scope>NUCLEOTIDE SEQUENCE [LARGE SCALE GENOMIC DNA]</scope>
    <source>
        <strain evidence="11">NIES 3701</strain>
    </source>
</reference>
<evidence type="ECO:0000256" key="4">
    <source>
        <dbReference type="ARBA" id="ARBA00022737"/>
    </source>
</evidence>
<dbReference type="Proteomes" id="UP001165085">
    <property type="component" value="Unassembled WGS sequence"/>
</dbReference>
<evidence type="ECO:0000256" key="7">
    <source>
        <dbReference type="PIRSR" id="PIRSR000548-1"/>
    </source>
</evidence>
<feature type="domain" description="Cyclic nucleotide-binding" evidence="9">
    <location>
        <begin position="204"/>
        <end position="324"/>
    </location>
</feature>
<accession>A0A9W7BWB7</accession>
<feature type="binding site" evidence="7">
    <location>
        <position position="274"/>
    </location>
    <ligand>
        <name>3',5'-cyclic AMP</name>
        <dbReference type="ChEBI" id="CHEBI:58165"/>
        <label>2</label>
    </ligand>
</feature>
<dbReference type="PIRSF" id="PIRSF000548">
    <property type="entry name" value="PK_regulatory"/>
    <property type="match status" value="1"/>
</dbReference>
<dbReference type="SMART" id="SM00100">
    <property type="entry name" value="cNMP"/>
    <property type="match status" value="2"/>
</dbReference>
<evidence type="ECO:0000256" key="5">
    <source>
        <dbReference type="ARBA" id="ARBA00022741"/>
    </source>
</evidence>
<feature type="binding site" evidence="7">
    <location>
        <position position="283"/>
    </location>
    <ligand>
        <name>3',5'-cyclic AMP</name>
        <dbReference type="ChEBI" id="CHEBI:58165"/>
        <label>2</label>
    </ligand>
</feature>
<evidence type="ECO:0000313" key="10">
    <source>
        <dbReference type="EMBL" id="GMH95310.1"/>
    </source>
</evidence>
<keyword evidence="6 7" id="KW-0114">cAMP</keyword>
<dbReference type="GO" id="GO:0030552">
    <property type="term" value="F:cAMP binding"/>
    <property type="evidence" value="ECO:0007669"/>
    <property type="project" value="UniProtKB-KW"/>
</dbReference>
<dbReference type="CDD" id="cd00038">
    <property type="entry name" value="CAP_ED"/>
    <property type="match status" value="2"/>
</dbReference>
<dbReference type="PROSITE" id="PS00889">
    <property type="entry name" value="CNMP_BINDING_2"/>
    <property type="match status" value="2"/>
</dbReference>
<evidence type="ECO:0000313" key="11">
    <source>
        <dbReference type="Proteomes" id="UP001165085"/>
    </source>
</evidence>
<keyword evidence="5 7" id="KW-0547">Nucleotide-binding</keyword>
<keyword evidence="3 7" id="KW-0116">cAMP-binding</keyword>
<dbReference type="SUPFAM" id="SSF51206">
    <property type="entry name" value="cAMP-binding domain-like"/>
    <property type="match status" value="2"/>
</dbReference>
<dbReference type="InterPro" id="IPR012198">
    <property type="entry name" value="cAMP_dep_PK_reg_su"/>
</dbReference>
<dbReference type="PROSITE" id="PS00888">
    <property type="entry name" value="CNMP_BINDING_1"/>
    <property type="match status" value="2"/>
</dbReference>
<dbReference type="GO" id="GO:0005829">
    <property type="term" value="C:cytosol"/>
    <property type="evidence" value="ECO:0007669"/>
    <property type="project" value="TreeGrafter"/>
</dbReference>
<dbReference type="EMBL" id="BRXY01000440">
    <property type="protein sequence ID" value="GMH95310.1"/>
    <property type="molecule type" value="Genomic_DNA"/>
</dbReference>
<dbReference type="PRINTS" id="PR00103">
    <property type="entry name" value="CAMPKINASE"/>
</dbReference>
<dbReference type="PROSITE" id="PS50042">
    <property type="entry name" value="CNMP_BINDING_3"/>
    <property type="match status" value="2"/>
</dbReference>